<protein>
    <submittedName>
        <fullName evidence="1">MBL fold metallo-hydrolase</fullName>
    </submittedName>
</protein>
<proteinExistence type="predicted"/>
<dbReference type="PANTHER" id="PTHR43546">
    <property type="entry name" value="UPF0173 METAL-DEPENDENT HYDROLASE MJ1163-RELATED"/>
    <property type="match status" value="1"/>
</dbReference>
<keyword evidence="2" id="KW-1185">Reference proteome</keyword>
<evidence type="ECO:0000313" key="1">
    <source>
        <dbReference type="EMBL" id="MCO5723657.1"/>
    </source>
</evidence>
<evidence type="ECO:0000313" key="2">
    <source>
        <dbReference type="Proteomes" id="UP001206312"/>
    </source>
</evidence>
<dbReference type="InterPro" id="IPR050114">
    <property type="entry name" value="UPF0173_UPF0282_UlaG_hydrolase"/>
</dbReference>
<dbReference type="PROSITE" id="PS51257">
    <property type="entry name" value="PROKAR_LIPOPROTEIN"/>
    <property type="match status" value="1"/>
</dbReference>
<dbReference type="Gene3D" id="3.60.15.10">
    <property type="entry name" value="Ribonuclease Z/Hydroxyacylglutathione hydrolase-like"/>
    <property type="match status" value="1"/>
</dbReference>
<name>A0ABT1AVL7_9FLAO</name>
<comment type="caution">
    <text evidence="1">The sequence shown here is derived from an EMBL/GenBank/DDBJ whole genome shotgun (WGS) entry which is preliminary data.</text>
</comment>
<dbReference type="Pfam" id="PF13483">
    <property type="entry name" value="Lactamase_B_3"/>
    <property type="match status" value="1"/>
</dbReference>
<dbReference type="RefSeq" id="WP_252740027.1">
    <property type="nucleotide sequence ID" value="NZ_JAMXIB010000001.1"/>
</dbReference>
<accession>A0ABT1AVL7</accession>
<dbReference type="Proteomes" id="UP001206312">
    <property type="component" value="Unassembled WGS sequence"/>
</dbReference>
<dbReference type="SUPFAM" id="SSF56281">
    <property type="entry name" value="Metallo-hydrolase/oxidoreductase"/>
    <property type="match status" value="1"/>
</dbReference>
<organism evidence="1 2">
    <name type="scientific">Robiginitalea marina</name>
    <dbReference type="NCBI Taxonomy" id="2954105"/>
    <lineage>
        <taxon>Bacteria</taxon>
        <taxon>Pseudomonadati</taxon>
        <taxon>Bacteroidota</taxon>
        <taxon>Flavobacteriia</taxon>
        <taxon>Flavobacteriales</taxon>
        <taxon>Flavobacteriaceae</taxon>
        <taxon>Robiginitalea</taxon>
    </lineage>
</organism>
<dbReference type="InterPro" id="IPR036866">
    <property type="entry name" value="RibonucZ/Hydroxyglut_hydro"/>
</dbReference>
<reference evidence="1 2" key="1">
    <citation type="submission" date="2022-06" db="EMBL/GenBank/DDBJ databases">
        <authorList>
            <person name="Xuan X."/>
        </authorList>
    </citation>
    <scope>NUCLEOTIDE SEQUENCE [LARGE SCALE GENOMIC DNA]</scope>
    <source>
        <strain evidence="1 2">2V75</strain>
    </source>
</reference>
<dbReference type="PANTHER" id="PTHR43546:SF3">
    <property type="entry name" value="UPF0173 METAL-DEPENDENT HYDROLASE MJ1163"/>
    <property type="match status" value="1"/>
</dbReference>
<dbReference type="EMBL" id="JAMXIB010000001">
    <property type="protein sequence ID" value="MCO5723657.1"/>
    <property type="molecule type" value="Genomic_DNA"/>
</dbReference>
<sequence>MTLRRLFASCLAGSLMVFSCKGEGTKTGARNQAVADTGPNPPNESLVVTPVSHATAVLQWGGTTLYIDPVGDPAAFAAFGPADLILITDIHGDHFSLETLQQLPTEKAKLIMPQAVAEQMPDAFAPQIDVLGNGEQKERYGITVTAIPMYNLREEARDFHVKGRGNGYVLEKGGMRIYFSGDTEDIPEMRALENIDKAFVCMNLPYTMTVEQAANAVLEFAPKEVYPYHYRGRPDVSDVGRFAGLVSGGNADIRVVQLDWYPDAPY</sequence>
<gene>
    <name evidence="1" type="ORF">NG653_02230</name>
</gene>